<feature type="signal peptide" evidence="1">
    <location>
        <begin position="1"/>
        <end position="23"/>
    </location>
</feature>
<sequence length="239" mass="26666">MYMKNLLKHILFLSIALFSVSCSSDRDEFFNDSASEVTHVFYKNADEFALTYDPSGTVSQPIRDQAFDLYKQGKWSDLEALFKANNLNGGWPPANGGFNIIDDVPLVAGQKFDRYSGAVGSYNGTGIPTLGGSFTSPIINGYVYTFSQRALNQPESAYDFYYEIEVLNNSLPFKGQTADVIPWFNQVGKGKQTMWKIPIDPNTGYQKTWNKLAQEGYIKVTIKKSPSGHYNNLAGTVIQ</sequence>
<evidence type="ECO:0000313" key="2">
    <source>
        <dbReference type="EMBL" id="SDR15259.1"/>
    </source>
</evidence>
<proteinExistence type="predicted"/>
<gene>
    <name evidence="2" type="ORF">SAMN05421664_3819</name>
</gene>
<evidence type="ECO:0000313" key="3">
    <source>
        <dbReference type="Proteomes" id="UP000199627"/>
    </source>
</evidence>
<dbReference type="STRING" id="311333.SAMN05421664_3819"/>
<organism evidence="2 3">
    <name type="scientific">Chryseobacterium soldanellicola</name>
    <dbReference type="NCBI Taxonomy" id="311333"/>
    <lineage>
        <taxon>Bacteria</taxon>
        <taxon>Pseudomonadati</taxon>
        <taxon>Bacteroidota</taxon>
        <taxon>Flavobacteriia</taxon>
        <taxon>Flavobacteriales</taxon>
        <taxon>Weeksellaceae</taxon>
        <taxon>Chryseobacterium group</taxon>
        <taxon>Chryseobacterium</taxon>
    </lineage>
</organism>
<accession>A0A1H1GQ30</accession>
<dbReference type="PROSITE" id="PS51257">
    <property type="entry name" value="PROKAR_LIPOPROTEIN"/>
    <property type="match status" value="1"/>
</dbReference>
<keyword evidence="1" id="KW-0732">Signal</keyword>
<dbReference type="AlphaFoldDB" id="A0A1H1GQ30"/>
<keyword evidence="3" id="KW-1185">Reference proteome</keyword>
<protein>
    <recommendedName>
        <fullName evidence="4">DUF4237 domain-containing protein</fullName>
    </recommendedName>
</protein>
<name>A0A1H1GQ30_9FLAO</name>
<feature type="chain" id="PRO_5011690556" description="DUF4237 domain-containing protein" evidence="1">
    <location>
        <begin position="24"/>
        <end position="239"/>
    </location>
</feature>
<dbReference type="Proteomes" id="UP000199627">
    <property type="component" value="Unassembled WGS sequence"/>
</dbReference>
<evidence type="ECO:0000256" key="1">
    <source>
        <dbReference type="SAM" id="SignalP"/>
    </source>
</evidence>
<dbReference type="EMBL" id="FNKL01000004">
    <property type="protein sequence ID" value="SDR15259.1"/>
    <property type="molecule type" value="Genomic_DNA"/>
</dbReference>
<reference evidence="3" key="1">
    <citation type="submission" date="2016-10" db="EMBL/GenBank/DDBJ databases">
        <authorList>
            <person name="Varghese N."/>
            <person name="Submissions S."/>
        </authorList>
    </citation>
    <scope>NUCLEOTIDE SEQUENCE [LARGE SCALE GENOMIC DNA]</scope>
    <source>
        <strain evidence="3">DSM 17072</strain>
    </source>
</reference>
<evidence type="ECO:0008006" key="4">
    <source>
        <dbReference type="Google" id="ProtNLM"/>
    </source>
</evidence>